<protein>
    <submittedName>
        <fullName evidence="1">Phage protein Gp27 family protein</fullName>
    </submittedName>
</protein>
<sequence>MAGRGRLGSIDLLPEEAEEDVIWVCQQLAERKRTQGEILEEFNGRLADKGLPLISRSAFNRRAIFLARTQSRVQEARAMFKGLASQFDAEDVDQNNIVLGEFLKTLIIELLQDTGGDRTPKQAMELARAFASTVSAQKVSSERRQRLEADAKAKLMKAAEAAVGAASAGDTKLDGEAVLRRIREEVYGIYDT</sequence>
<reference evidence="1 2" key="1">
    <citation type="submission" date="2024-07" db="EMBL/GenBank/DDBJ databases">
        <title>Description of Labrys sedimenti sp. nov., isolated from a diclofenac-degrading enrichment culture.</title>
        <authorList>
            <person name="Tancsics A."/>
            <person name="Csepanyi A."/>
        </authorList>
    </citation>
    <scope>NUCLEOTIDE SEQUENCE [LARGE SCALE GENOMIC DNA]</scope>
    <source>
        <strain evidence="1 2">LMG 23578</strain>
    </source>
</reference>
<dbReference type="InterPro" id="IPR021874">
    <property type="entry name" value="Phage_Mu_Gp27"/>
</dbReference>
<keyword evidence="2" id="KW-1185">Reference proteome</keyword>
<evidence type="ECO:0000313" key="2">
    <source>
        <dbReference type="Proteomes" id="UP001555786"/>
    </source>
</evidence>
<comment type="caution">
    <text evidence="1">The sequence shown here is derived from an EMBL/GenBank/DDBJ whole genome shotgun (WGS) entry which is preliminary data.</text>
</comment>
<proteinExistence type="predicted"/>
<gene>
    <name evidence="1" type="ORF">ABXS05_04205</name>
</gene>
<dbReference type="EMBL" id="JBFNQD010000001">
    <property type="protein sequence ID" value="MEW9304725.1"/>
    <property type="molecule type" value="Genomic_DNA"/>
</dbReference>
<organism evidence="1 2">
    <name type="scientific">Labrys neptuniae</name>
    <dbReference type="NCBI Taxonomy" id="376174"/>
    <lineage>
        <taxon>Bacteria</taxon>
        <taxon>Pseudomonadati</taxon>
        <taxon>Pseudomonadota</taxon>
        <taxon>Alphaproteobacteria</taxon>
        <taxon>Hyphomicrobiales</taxon>
        <taxon>Xanthobacteraceae</taxon>
        <taxon>Labrys</taxon>
    </lineage>
</organism>
<dbReference type="Pfam" id="PF11985">
    <property type="entry name" value="Phage_Mu_Gp27"/>
    <property type="match status" value="1"/>
</dbReference>
<dbReference type="Proteomes" id="UP001555786">
    <property type="component" value="Unassembled WGS sequence"/>
</dbReference>
<accession>A0ABV3PGI5</accession>
<evidence type="ECO:0000313" key="1">
    <source>
        <dbReference type="EMBL" id="MEW9304725.1"/>
    </source>
</evidence>
<dbReference type="RefSeq" id="WP_367623033.1">
    <property type="nucleotide sequence ID" value="NZ_JBFNQD010000001.1"/>
</dbReference>
<name>A0ABV3PGI5_9HYPH</name>